<dbReference type="Gene3D" id="1.10.10.10">
    <property type="entry name" value="Winged helix-like DNA-binding domain superfamily/Winged helix DNA-binding domain"/>
    <property type="match status" value="1"/>
</dbReference>
<feature type="domain" description="HTH luxR-type" evidence="1">
    <location>
        <begin position="285"/>
        <end position="342"/>
    </location>
</feature>
<evidence type="ECO:0000313" key="3">
    <source>
        <dbReference type="Proteomes" id="UP001597304"/>
    </source>
</evidence>
<dbReference type="InterPro" id="IPR000792">
    <property type="entry name" value="Tscrpt_reg_LuxR_C"/>
</dbReference>
<dbReference type="InterPro" id="IPR016032">
    <property type="entry name" value="Sig_transdc_resp-reg_C-effctor"/>
</dbReference>
<evidence type="ECO:0000313" key="2">
    <source>
        <dbReference type="EMBL" id="MFD1711958.1"/>
    </source>
</evidence>
<dbReference type="RefSeq" id="WP_255507638.1">
    <property type="nucleotide sequence ID" value="NZ_JBHUEJ010000036.1"/>
</dbReference>
<dbReference type="SMART" id="SM00421">
    <property type="entry name" value="HTH_LUXR"/>
    <property type="match status" value="1"/>
</dbReference>
<dbReference type="Proteomes" id="UP001597304">
    <property type="component" value="Unassembled WGS sequence"/>
</dbReference>
<sequence>MRAWTPCAHACRPEIFHGFTLDVSGAPTPDSFGNLEHFGLRAQHMVEYETQHAGNDPRLAAVMRVAPYGVMLDHEHFSAQEALRNPVYADWLMPLGLKHTAGVVVRDEGSARDVLSFMRPRDAQPYSADDKRVIQQLMPDIARAARLRARANTLSRTASLGLAALDTLRQAVAVVDAQARIHLSNAAAEQLFNQLGPLLVRQGRLRCGDRPTQDRLEHLIRCTCASPPVAGALTVAEGAWRRGVSVLPLQASHAWASGQTVPMALVVVAVPGTGVKLDASLVSDVLGLSPAEVRLVLLLAAGKTVKDFAALEATSWHTARSHLRNAMRKTGCHRQSELVHLVRALQPV</sequence>
<comment type="caution">
    <text evidence="2">The sequence shown here is derived from an EMBL/GenBank/DDBJ whole genome shotgun (WGS) entry which is preliminary data.</text>
</comment>
<dbReference type="SUPFAM" id="SSF46894">
    <property type="entry name" value="C-terminal effector domain of the bipartite response regulators"/>
    <property type="match status" value="1"/>
</dbReference>
<name>A0ABW4L075_9BURK</name>
<dbReference type="EMBL" id="JBHUEJ010000036">
    <property type="protein sequence ID" value="MFD1711958.1"/>
    <property type="molecule type" value="Genomic_DNA"/>
</dbReference>
<accession>A0ABW4L075</accession>
<proteinExistence type="predicted"/>
<organism evidence="2 3">
    <name type="scientific">Ottowia flava</name>
    <dbReference type="NCBI Taxonomy" id="2675430"/>
    <lineage>
        <taxon>Bacteria</taxon>
        <taxon>Pseudomonadati</taxon>
        <taxon>Pseudomonadota</taxon>
        <taxon>Betaproteobacteria</taxon>
        <taxon>Burkholderiales</taxon>
        <taxon>Comamonadaceae</taxon>
        <taxon>Ottowia</taxon>
    </lineage>
</organism>
<gene>
    <name evidence="2" type="ORF">ACFSF0_15210</name>
</gene>
<protein>
    <submittedName>
        <fullName evidence="2">Helix-turn-helix transcriptional regulator</fullName>
    </submittedName>
</protein>
<keyword evidence="3" id="KW-1185">Reference proteome</keyword>
<evidence type="ECO:0000259" key="1">
    <source>
        <dbReference type="SMART" id="SM00421"/>
    </source>
</evidence>
<reference evidence="3" key="1">
    <citation type="journal article" date="2019" name="Int. J. Syst. Evol. Microbiol.">
        <title>The Global Catalogue of Microorganisms (GCM) 10K type strain sequencing project: providing services to taxonomists for standard genome sequencing and annotation.</title>
        <authorList>
            <consortium name="The Broad Institute Genomics Platform"/>
            <consortium name="The Broad Institute Genome Sequencing Center for Infectious Disease"/>
            <person name="Wu L."/>
            <person name="Ma J."/>
        </authorList>
    </citation>
    <scope>NUCLEOTIDE SEQUENCE [LARGE SCALE GENOMIC DNA]</scope>
    <source>
        <strain evidence="3">LMG 29247</strain>
    </source>
</reference>
<dbReference type="InterPro" id="IPR036388">
    <property type="entry name" value="WH-like_DNA-bd_sf"/>
</dbReference>